<dbReference type="EMBL" id="JANUHA010000041">
    <property type="protein sequence ID" value="MCS0599611.1"/>
    <property type="molecule type" value="Genomic_DNA"/>
</dbReference>
<protein>
    <recommendedName>
        <fullName evidence="5">Tox-REase-5 domain-containing protein</fullName>
    </recommendedName>
</protein>
<accession>A0ABT2ATZ9</accession>
<evidence type="ECO:0008006" key="5">
    <source>
        <dbReference type="Google" id="ProtNLM"/>
    </source>
</evidence>
<dbReference type="Proteomes" id="UP001206572">
    <property type="component" value="Unassembled WGS sequence"/>
</dbReference>
<dbReference type="CDD" id="cd20746">
    <property type="entry name" value="FIX_Ntox15_NUC_DUF4112_RhsA-like"/>
    <property type="match status" value="1"/>
</dbReference>
<keyword evidence="2" id="KW-1133">Transmembrane helix</keyword>
<name>A0ABT2ATZ9_9BURK</name>
<reference evidence="3 4" key="1">
    <citation type="submission" date="2022-08" db="EMBL/GenBank/DDBJ databases">
        <title>Reclassification of Massilia species as members of the genera Telluria, Duganella, Pseudoduganella, Mokoshia gen. nov. and Zemynaea gen. nov. using orthogonal and non-orthogonal genome-based approaches.</title>
        <authorList>
            <person name="Bowman J.P."/>
        </authorList>
    </citation>
    <scope>NUCLEOTIDE SEQUENCE [LARGE SCALE GENOMIC DNA]</scope>
    <source>
        <strain evidence="3 4">JCM 31661</strain>
    </source>
</reference>
<evidence type="ECO:0000256" key="2">
    <source>
        <dbReference type="SAM" id="Phobius"/>
    </source>
</evidence>
<keyword evidence="2" id="KW-0472">Membrane</keyword>
<feature type="compositionally biased region" description="Low complexity" evidence="1">
    <location>
        <begin position="277"/>
        <end position="294"/>
    </location>
</feature>
<dbReference type="InterPro" id="IPR049802">
    <property type="entry name" value="RhsC-like_FIX"/>
</dbReference>
<comment type="caution">
    <text evidence="3">The sequence shown here is derived from an EMBL/GenBank/DDBJ whole genome shotgun (WGS) entry which is preliminary data.</text>
</comment>
<keyword evidence="4" id="KW-1185">Reference proteome</keyword>
<dbReference type="SUPFAM" id="SSF52309">
    <property type="entry name" value="N-(deoxy)ribosyltransferase-like"/>
    <property type="match status" value="1"/>
</dbReference>
<feature type="compositionally biased region" description="Basic and acidic residues" evidence="1">
    <location>
        <begin position="315"/>
        <end position="338"/>
    </location>
</feature>
<gene>
    <name evidence="3" type="ORF">NX780_25020</name>
</gene>
<evidence type="ECO:0000313" key="4">
    <source>
        <dbReference type="Proteomes" id="UP001206572"/>
    </source>
</evidence>
<evidence type="ECO:0000256" key="1">
    <source>
        <dbReference type="SAM" id="MobiDB-lite"/>
    </source>
</evidence>
<proteinExistence type="predicted"/>
<feature type="region of interest" description="Disordered" evidence="1">
    <location>
        <begin position="249"/>
        <end position="338"/>
    </location>
</feature>
<feature type="transmembrane region" description="Helical" evidence="2">
    <location>
        <begin position="79"/>
        <end position="98"/>
    </location>
</feature>
<evidence type="ECO:0000313" key="3">
    <source>
        <dbReference type="EMBL" id="MCS0599611.1"/>
    </source>
</evidence>
<organism evidence="3 4">
    <name type="scientific">Massilia agri</name>
    <dbReference type="NCBI Taxonomy" id="1886785"/>
    <lineage>
        <taxon>Bacteria</taxon>
        <taxon>Pseudomonadati</taxon>
        <taxon>Pseudomonadota</taxon>
        <taxon>Betaproteobacteria</taxon>
        <taxon>Burkholderiales</taxon>
        <taxon>Oxalobacteraceae</taxon>
        <taxon>Telluria group</taxon>
        <taxon>Massilia</taxon>
    </lineage>
</organism>
<feature type="compositionally biased region" description="Pro residues" evidence="1">
    <location>
        <begin position="295"/>
        <end position="314"/>
    </location>
</feature>
<sequence length="548" mass="59266">MSRQPDDNIIDDAWDSVVGGLGWLKSVLIGEFADNRPLSAVVADMLVSFVPGVVLVTSARDAIAVTLRLANHPDKRNDLMEWVLLCACLIVLALPIAMAAGGAAAAGVGAIVGGIAGSELGAALRAVMLMLIKEANKLVELVRFLQKFIKGDILKFLRAIKFAQYQKPLLAALDKTIQKLLEIVRGMRRHLHRVNYFDSLTSTITTLVAWEKKFYAVQQDALRQIPKALAVLDARLAKVLAQTAPKEVHTVASGVKAKKPVAPPPATQRVRDVAGRPLAKPKPLAAESAAKPAPAAKPKPKPAAKPAAAEPPKPPLKDKPDPVKPPDESANTKKQEVIDAAVEADRVRITQLSNEMREAEKAGDTALAAAKRREAQDILRPHFPRKNSTDTWDEVIKRLDVSSPKDGAVFWSGDDKAAQKYAESIGGVTLETTPGGRIIDGWKEINVDYPWDKSKGTPPFARDLWAGVSKKYAEGVTGHVNAVQTLEKLDAPYTLWHNVEKPIYLDKYRAGEVSGINVYALDPAGNLTQLGEDKVKALLALKGTAPWP</sequence>
<keyword evidence="2" id="KW-0812">Transmembrane</keyword>
<dbReference type="RefSeq" id="WP_258830604.1">
    <property type="nucleotide sequence ID" value="NZ_JANUHA010000041.1"/>
</dbReference>